<gene>
    <name evidence="2" type="ORF">Rt10032_c01g0148</name>
</gene>
<sequence length="1134" mass="119122">MAAIVIALQDDVMRCLSEVKLPIVQSMLAEFAPEMMVIHGCRPKDYLSVFEEYKDWSHKRGIPTFPLTGATAVYFLIDRISRLDDRIRVVQILELYRAATINVFLTLGGRPRASFGLGWTDSDWASWLLFVEQAEIRVHEWLSVREACGISTSRPAPSSALVSYYAPPANPVVHQYPKMTSSAPGPAQAPPQLPMTHVPSSAQATPYVAARPGPLARHQSRQSQPSHSPTPTASSLAQFQPPTSPRSNSFPSRGLLPLSAPALAPSDPAVLAHSSQPLPIMPHPSAYSQSVQPYQPYRTDAPNASTRPAQPNLHRQTSRTHSVPIPPVLAPQSAGPATPSASPTAQRRPAPSAAIPAVTDSPRLSQEFPPETQHPVDQHRNQQPASRYHSTAPLTHPVDAPHAALPSVSSHAPRPSLSVTVAHQSAKGEGDGGQVDLAAQAMVASGPPGGEPDNSPFVERLKLPTSAPLPSVTVPLSTASLARPAAFSAAPLASLAPTPTAAASASQPVPSTSTTALAVTAAPAMAACAVSAQQPMPAPSLPPSTFSFPASVTLEPADFVDVVERPRKKRCRRRKGPFLPPEEEAEEEEFYAAVDGMQSAITLYRHEREAVAVAVALQKTAHTRVSPWRNGTPDVAATASLASLDLETPFGDYIPPTISDSAMSRTCIVTVPTSRDPLNALLPFPGNPPPPVRAKITRQPFARLSQPEDAFSLAPQPFLIYPNSLRPPDEGKRAQLWDWALGLGAAAKRFVEEEAARTRRVLDDDELERAKKAQLGVMIALHPADAAASATSAAPVRPLSSAGTASTPALPTVWPRAGSTGAMRRRASVSGVGIHPLAQYYAQAPGAMRQQLRDMSADIRGVPSDSTAGALAHATSRMPALRPNGLSVASPRIGFSKSPALASPPLVPMPLDEVDGAGSNVMQGSGSARQETVEPPVPSGSTALGVIVGSPADASTGSIDKSTTSATAIEGGAAAVVTSAVASAVGSVLRATVGAVSAAAKAVVPGALVGKLDGVAPTKSANGEDDDAQDRPASRSATPVNAPGKRHRRCKICASAECPGRWRRDLCTAASRATSGERRLDKGKGKADGAVEVDGRPGGKTRIVAARMYPCSVRNMRVDWLRVSEPVRPFGPFP</sequence>
<comment type="caution">
    <text evidence="2">The sequence shown here is derived from an EMBL/GenBank/DDBJ whole genome shotgun (WGS) entry which is preliminary data.</text>
</comment>
<evidence type="ECO:0000256" key="1">
    <source>
        <dbReference type="SAM" id="MobiDB-lite"/>
    </source>
</evidence>
<feature type="region of interest" description="Disordered" evidence="1">
    <location>
        <begin position="1072"/>
        <end position="1094"/>
    </location>
</feature>
<proteinExistence type="predicted"/>
<dbReference type="OrthoDB" id="2529847at2759"/>
<dbReference type="AlphaFoldDB" id="A0A511K714"/>
<evidence type="ECO:0000313" key="2">
    <source>
        <dbReference type="EMBL" id="GEM06131.1"/>
    </source>
</evidence>
<feature type="compositionally biased region" description="Polar residues" evidence="1">
    <location>
        <begin position="236"/>
        <end position="250"/>
    </location>
</feature>
<feature type="compositionally biased region" description="Basic and acidic residues" evidence="1">
    <location>
        <begin position="1075"/>
        <end position="1094"/>
    </location>
</feature>
<protein>
    <submittedName>
        <fullName evidence="2">Sulfite oxidase</fullName>
    </submittedName>
</protein>
<feature type="compositionally biased region" description="Low complexity" evidence="1">
    <location>
        <begin position="330"/>
        <end position="346"/>
    </location>
</feature>
<feature type="compositionally biased region" description="Polar residues" evidence="1">
    <location>
        <begin position="381"/>
        <end position="393"/>
    </location>
</feature>
<feature type="compositionally biased region" description="Polar residues" evidence="1">
    <location>
        <begin position="302"/>
        <end position="321"/>
    </location>
</feature>
<reference evidence="2 3" key="1">
    <citation type="submission" date="2019-07" db="EMBL/GenBank/DDBJ databases">
        <title>Rhodotorula toruloides NBRC10032 genome sequencing.</title>
        <authorList>
            <person name="Shida Y."/>
            <person name="Takaku H."/>
            <person name="Ogasawara W."/>
            <person name="Mori K."/>
        </authorList>
    </citation>
    <scope>NUCLEOTIDE SEQUENCE [LARGE SCALE GENOMIC DNA]</scope>
    <source>
        <strain evidence="2 3">NBRC10032</strain>
    </source>
</reference>
<feature type="compositionally biased region" description="Low complexity" evidence="1">
    <location>
        <begin position="221"/>
        <end position="235"/>
    </location>
</feature>
<dbReference type="Proteomes" id="UP000321518">
    <property type="component" value="Unassembled WGS sequence"/>
</dbReference>
<feature type="region of interest" description="Disordered" evidence="1">
    <location>
        <begin position="268"/>
        <end position="432"/>
    </location>
</feature>
<accession>A0A511K714</accession>
<feature type="region of interest" description="Disordered" evidence="1">
    <location>
        <begin position="1013"/>
        <end position="1045"/>
    </location>
</feature>
<organism evidence="2 3">
    <name type="scientific">Rhodotorula toruloides</name>
    <name type="common">Yeast</name>
    <name type="synonym">Rhodosporidium toruloides</name>
    <dbReference type="NCBI Taxonomy" id="5286"/>
    <lineage>
        <taxon>Eukaryota</taxon>
        <taxon>Fungi</taxon>
        <taxon>Dikarya</taxon>
        <taxon>Basidiomycota</taxon>
        <taxon>Pucciniomycotina</taxon>
        <taxon>Microbotryomycetes</taxon>
        <taxon>Sporidiobolales</taxon>
        <taxon>Sporidiobolaceae</taxon>
        <taxon>Rhodotorula</taxon>
    </lineage>
</organism>
<dbReference type="EMBL" id="BJWK01000001">
    <property type="protein sequence ID" value="GEM06131.1"/>
    <property type="molecule type" value="Genomic_DNA"/>
</dbReference>
<evidence type="ECO:0000313" key="3">
    <source>
        <dbReference type="Proteomes" id="UP000321518"/>
    </source>
</evidence>
<name>A0A511K714_RHOTO</name>
<feature type="region of interest" description="Disordered" evidence="1">
    <location>
        <begin position="176"/>
        <end position="254"/>
    </location>
</feature>
<feature type="region of interest" description="Disordered" evidence="1">
    <location>
        <begin position="799"/>
        <end position="818"/>
    </location>
</feature>